<dbReference type="EMBL" id="PVTO01000019">
    <property type="protein sequence ID" value="PRY81024.1"/>
    <property type="molecule type" value="Genomic_DNA"/>
</dbReference>
<dbReference type="PROSITE" id="PS50110">
    <property type="entry name" value="RESPONSE_REGULATORY"/>
    <property type="match status" value="1"/>
</dbReference>
<dbReference type="Proteomes" id="UP000238205">
    <property type="component" value="Unassembled WGS sequence"/>
</dbReference>
<accession>A0A2T0W645</accession>
<dbReference type="SMART" id="SM00850">
    <property type="entry name" value="LytTR"/>
    <property type="match status" value="1"/>
</dbReference>
<dbReference type="Gene3D" id="2.20.25.10">
    <property type="match status" value="1"/>
</dbReference>
<feature type="modified residue" description="4-aspartylphosphate" evidence="1">
    <location>
        <position position="53"/>
    </location>
</feature>
<dbReference type="Pfam" id="PF00072">
    <property type="entry name" value="Response_reg"/>
    <property type="match status" value="1"/>
</dbReference>
<keyword evidence="1" id="KW-0597">Phosphoprotein</keyword>
<dbReference type="OrthoDB" id="9809318at2"/>
<protein>
    <submittedName>
        <fullName evidence="4">Two-component system response regulator LytT</fullName>
    </submittedName>
</protein>
<name>A0A2T0W645_9LACT</name>
<organism evidence="4 5">
    <name type="scientific">Alkalibacterium olivapovliticus</name>
    <dbReference type="NCBI Taxonomy" id="99907"/>
    <lineage>
        <taxon>Bacteria</taxon>
        <taxon>Bacillati</taxon>
        <taxon>Bacillota</taxon>
        <taxon>Bacilli</taxon>
        <taxon>Lactobacillales</taxon>
        <taxon>Carnobacteriaceae</taxon>
        <taxon>Alkalibacterium</taxon>
    </lineage>
</organism>
<reference evidence="4 5" key="1">
    <citation type="submission" date="2018-03" db="EMBL/GenBank/DDBJ databases">
        <title>Genomic Encyclopedia of Archaeal and Bacterial Type Strains, Phase II (KMG-II): from individual species to whole genera.</title>
        <authorList>
            <person name="Goeker M."/>
        </authorList>
    </citation>
    <scope>NUCLEOTIDE SEQUENCE [LARGE SCALE GENOMIC DNA]</scope>
    <source>
        <strain evidence="4 5">DSM 13175</strain>
    </source>
</reference>
<feature type="domain" description="Response regulatory" evidence="2">
    <location>
        <begin position="2"/>
        <end position="116"/>
    </location>
</feature>
<dbReference type="InterPro" id="IPR011006">
    <property type="entry name" value="CheY-like_superfamily"/>
</dbReference>
<dbReference type="InterPro" id="IPR046947">
    <property type="entry name" value="LytR-like"/>
</dbReference>
<dbReference type="Pfam" id="PF04397">
    <property type="entry name" value="LytTR"/>
    <property type="match status" value="1"/>
</dbReference>
<dbReference type="PANTHER" id="PTHR37299">
    <property type="entry name" value="TRANSCRIPTIONAL REGULATOR-RELATED"/>
    <property type="match status" value="1"/>
</dbReference>
<dbReference type="GO" id="GO:0000156">
    <property type="term" value="F:phosphorelay response regulator activity"/>
    <property type="evidence" value="ECO:0007669"/>
    <property type="project" value="InterPro"/>
</dbReference>
<evidence type="ECO:0000313" key="4">
    <source>
        <dbReference type="EMBL" id="PRY81024.1"/>
    </source>
</evidence>
<dbReference type="InterPro" id="IPR001789">
    <property type="entry name" value="Sig_transdc_resp-reg_receiver"/>
</dbReference>
<dbReference type="AlphaFoldDB" id="A0A2T0W645"/>
<comment type="caution">
    <text evidence="4">The sequence shown here is derived from an EMBL/GenBank/DDBJ whole genome shotgun (WGS) entry which is preliminary data.</text>
</comment>
<dbReference type="SUPFAM" id="SSF52172">
    <property type="entry name" value="CheY-like"/>
    <property type="match status" value="1"/>
</dbReference>
<dbReference type="PROSITE" id="PS50930">
    <property type="entry name" value="HTH_LYTTR"/>
    <property type="match status" value="1"/>
</dbReference>
<evidence type="ECO:0000313" key="5">
    <source>
        <dbReference type="Proteomes" id="UP000238205"/>
    </source>
</evidence>
<dbReference type="PANTHER" id="PTHR37299:SF1">
    <property type="entry name" value="STAGE 0 SPORULATION PROTEIN A HOMOLOG"/>
    <property type="match status" value="1"/>
</dbReference>
<evidence type="ECO:0000259" key="2">
    <source>
        <dbReference type="PROSITE" id="PS50110"/>
    </source>
</evidence>
<dbReference type="InterPro" id="IPR007492">
    <property type="entry name" value="LytTR_DNA-bd_dom"/>
</dbReference>
<proteinExistence type="predicted"/>
<dbReference type="Gene3D" id="2.40.50.40">
    <property type="match status" value="1"/>
</dbReference>
<dbReference type="Gene3D" id="3.40.50.2300">
    <property type="match status" value="1"/>
</dbReference>
<feature type="domain" description="HTH LytTR-type" evidence="3">
    <location>
        <begin position="135"/>
        <end position="239"/>
    </location>
</feature>
<dbReference type="GO" id="GO:0003677">
    <property type="term" value="F:DNA binding"/>
    <property type="evidence" value="ECO:0007669"/>
    <property type="project" value="InterPro"/>
</dbReference>
<evidence type="ECO:0000259" key="3">
    <source>
        <dbReference type="PROSITE" id="PS50930"/>
    </source>
</evidence>
<sequence>MNILLVEDEYLARAELSHLLKKDSRVESVHEADSIQDALKTLLTYSIDIAYLDIHLTDESGMDLADMIKTIPDPPVIIFATAYDQYALEAFEKNARDYILKPFEEKRVSESLQKAIDQLENSSSEKREELSLETVSVQTDDKIYVIKITSIIMIEAMQGKAVLYTDQRQYESKSTLQFWEEKLVTYPFMRVHRSYVINLEKISEIEPWFNHTYQVTMETGQKVPVSRSFIKAFREKVDL</sequence>
<dbReference type="RefSeq" id="WP_106194647.1">
    <property type="nucleotide sequence ID" value="NZ_PVTO01000019.1"/>
</dbReference>
<dbReference type="SMART" id="SM00448">
    <property type="entry name" value="REC"/>
    <property type="match status" value="1"/>
</dbReference>
<keyword evidence="5" id="KW-1185">Reference proteome</keyword>
<evidence type="ECO:0000256" key="1">
    <source>
        <dbReference type="PROSITE-ProRule" id="PRU00169"/>
    </source>
</evidence>
<gene>
    <name evidence="4" type="ORF">CLV38_11934</name>
</gene>